<dbReference type="Proteomes" id="UP000059188">
    <property type="component" value="Unassembled WGS sequence"/>
</dbReference>
<dbReference type="GO" id="GO:0030688">
    <property type="term" value="C:preribosome, small subunit precursor"/>
    <property type="evidence" value="ECO:0007669"/>
    <property type="project" value="TreeGrafter"/>
</dbReference>
<dbReference type="STRING" id="1108050.A0A0B7FC81"/>
<feature type="region of interest" description="Disordered" evidence="2">
    <location>
        <begin position="248"/>
        <end position="287"/>
    </location>
</feature>
<keyword evidence="4" id="KW-1185">Reference proteome</keyword>
<protein>
    <submittedName>
        <fullName evidence="3">Protein LTV1</fullName>
    </submittedName>
</protein>
<dbReference type="PANTHER" id="PTHR21531:SF0">
    <property type="entry name" value="PROTEIN LTV1 HOMOLOG"/>
    <property type="match status" value="1"/>
</dbReference>
<dbReference type="InterPro" id="IPR007307">
    <property type="entry name" value="Ltv1"/>
</dbReference>
<evidence type="ECO:0000256" key="2">
    <source>
        <dbReference type="SAM" id="MobiDB-lite"/>
    </source>
</evidence>
<dbReference type="Pfam" id="PF04180">
    <property type="entry name" value="LTV"/>
    <property type="match status" value="1"/>
</dbReference>
<dbReference type="GO" id="GO:0000056">
    <property type="term" value="P:ribosomal small subunit export from nucleus"/>
    <property type="evidence" value="ECO:0007669"/>
    <property type="project" value="TreeGrafter"/>
</dbReference>
<sequence>MAPKSIWRQPGAQHFQLVHRSQRDPLIHDPEASAHVLKGFERENLVRKGRTRADLEQSLPDAKLERANIGEAAEHGVYFDDTDYDYMQHLRPIGMTADAILLEAPNKSKGKGKDIVVLPGESLPSQKELSLAAARNAMQSIPSELAGFNPNLDQHLRQTLEALDDDAFVGNDDRSAEKELDDLFGELLVGGEREEAEEGEWDEWEFREEGIEQDTAPRTIDQPEHAEDDLVSRVAAFKKAQALALDELDEDSEGGDTIGKLPSLPPISVIGGKRRRKGVGSDASGFSMSSSSIFRNEGLRGLDAQFDRMEILYNSDEDMHDSDRDHETSLSKDLTEDDSDEAPELLDTREDLEGMMDEFLEKYELVGNKIRPVLGGITPAEKLATLRHALVDGIEGDGGVLARAIIKKGKTPETDQDDLIPEPYDIDAGYEQDRWDCETILSTYSNLENHPRLILARDRRPVPRIQLDPKTGLPSIAGDRDQYDVPSTHRAVRPNTTAREEVLGQTAAELAPKTISRPRNESKEDKKARKEAARIQKQTRRVEKSAMKEAFATERKVQQRKTVMGAPSGNIRKF</sequence>
<feature type="region of interest" description="Disordered" evidence="2">
    <location>
        <begin position="314"/>
        <end position="346"/>
    </location>
</feature>
<accession>A0A0B7FC81</accession>
<gene>
    <name evidence="3" type="ORF">RSOLAG1IB_06594</name>
</gene>
<dbReference type="AlphaFoldDB" id="A0A0B7FC81"/>
<name>A0A0B7FC81_THACB</name>
<organism evidence="3 4">
    <name type="scientific">Thanatephorus cucumeris (strain AG1-IB / isolate 7/3/14)</name>
    <name type="common">Lettuce bottom rot fungus</name>
    <name type="synonym">Rhizoctonia solani</name>
    <dbReference type="NCBI Taxonomy" id="1108050"/>
    <lineage>
        <taxon>Eukaryota</taxon>
        <taxon>Fungi</taxon>
        <taxon>Dikarya</taxon>
        <taxon>Basidiomycota</taxon>
        <taxon>Agaricomycotina</taxon>
        <taxon>Agaricomycetes</taxon>
        <taxon>Cantharellales</taxon>
        <taxon>Ceratobasidiaceae</taxon>
        <taxon>Rhizoctonia</taxon>
        <taxon>Rhizoctonia solani AG-1</taxon>
    </lineage>
</organism>
<feature type="compositionally biased region" description="Basic and acidic residues" evidence="2">
    <location>
        <begin position="518"/>
        <end position="557"/>
    </location>
</feature>
<evidence type="ECO:0000313" key="4">
    <source>
        <dbReference type="Proteomes" id="UP000059188"/>
    </source>
</evidence>
<dbReference type="EMBL" id="LN679113">
    <property type="protein sequence ID" value="CEL53813.1"/>
    <property type="molecule type" value="Genomic_DNA"/>
</dbReference>
<proteinExistence type="inferred from homology"/>
<dbReference type="GO" id="GO:0042274">
    <property type="term" value="P:ribosomal small subunit biogenesis"/>
    <property type="evidence" value="ECO:0007669"/>
    <property type="project" value="InterPro"/>
</dbReference>
<feature type="compositionally biased region" description="Acidic residues" evidence="2">
    <location>
        <begin position="335"/>
        <end position="344"/>
    </location>
</feature>
<feature type="region of interest" description="Disordered" evidence="2">
    <location>
        <begin position="510"/>
        <end position="574"/>
    </location>
</feature>
<comment type="similarity">
    <text evidence="1">Belongs to the LTV1 family.</text>
</comment>
<evidence type="ECO:0000256" key="1">
    <source>
        <dbReference type="ARBA" id="ARBA00009078"/>
    </source>
</evidence>
<dbReference type="PANTHER" id="PTHR21531">
    <property type="entry name" value="LOW-TEMPERATURE VIABILITY PROTEIN LTV1-RELATED"/>
    <property type="match status" value="1"/>
</dbReference>
<dbReference type="OrthoDB" id="5852896at2759"/>
<dbReference type="GO" id="GO:0005829">
    <property type="term" value="C:cytosol"/>
    <property type="evidence" value="ECO:0007669"/>
    <property type="project" value="TreeGrafter"/>
</dbReference>
<feature type="compositionally biased region" description="Basic and acidic residues" evidence="2">
    <location>
        <begin position="321"/>
        <end position="334"/>
    </location>
</feature>
<reference evidence="3 4" key="1">
    <citation type="submission" date="2014-11" db="EMBL/GenBank/DDBJ databases">
        <authorList>
            <person name="Wibberg Daniel"/>
        </authorList>
    </citation>
    <scope>NUCLEOTIDE SEQUENCE [LARGE SCALE GENOMIC DNA]</scope>
    <source>
        <strain evidence="3">Rhizoctonia solani AG1-IB 7/3/14</strain>
    </source>
</reference>
<evidence type="ECO:0000313" key="3">
    <source>
        <dbReference type="EMBL" id="CEL53813.1"/>
    </source>
</evidence>
<dbReference type="GO" id="GO:0005634">
    <property type="term" value="C:nucleus"/>
    <property type="evidence" value="ECO:0007669"/>
    <property type="project" value="TreeGrafter"/>
</dbReference>